<feature type="signal peptide" evidence="5">
    <location>
        <begin position="1"/>
        <end position="23"/>
    </location>
</feature>
<proteinExistence type="inferred from homology"/>
<gene>
    <name evidence="6" type="ORF">PoB_000876300</name>
</gene>
<feature type="chain" id="PRO_5043774900" evidence="5">
    <location>
        <begin position="24"/>
        <end position="196"/>
    </location>
</feature>
<keyword evidence="7" id="KW-1185">Reference proteome</keyword>
<evidence type="ECO:0000313" key="7">
    <source>
        <dbReference type="Proteomes" id="UP000735302"/>
    </source>
</evidence>
<evidence type="ECO:0000313" key="6">
    <source>
        <dbReference type="EMBL" id="GFN82257.1"/>
    </source>
</evidence>
<name>A0AAV3YIR3_9GAST</name>
<dbReference type="AlphaFoldDB" id="A0AAV3YIR3"/>
<protein>
    <submittedName>
        <fullName evidence="6">Stanniocalcin-like protein</fullName>
    </submittedName>
</protein>
<dbReference type="GO" id="GO:0005615">
    <property type="term" value="C:extracellular space"/>
    <property type="evidence" value="ECO:0007669"/>
    <property type="project" value="TreeGrafter"/>
</dbReference>
<dbReference type="Proteomes" id="UP000735302">
    <property type="component" value="Unassembled WGS sequence"/>
</dbReference>
<dbReference type="PANTHER" id="PTHR11245">
    <property type="entry name" value="STANNIOCALCIN"/>
    <property type="match status" value="1"/>
</dbReference>
<evidence type="ECO:0000256" key="1">
    <source>
        <dbReference type="ARBA" id="ARBA00008693"/>
    </source>
</evidence>
<keyword evidence="3" id="KW-0372">Hormone</keyword>
<comment type="similarity">
    <text evidence="1">Belongs to the stanniocalcin family.</text>
</comment>
<comment type="caution">
    <text evidence="6">The sequence shown here is derived from an EMBL/GenBank/DDBJ whole genome shotgun (WGS) entry which is preliminary data.</text>
</comment>
<dbReference type="PANTHER" id="PTHR11245:SF6">
    <property type="entry name" value="DUF19 DOMAIN-CONTAINING PROTEIN"/>
    <property type="match status" value="1"/>
</dbReference>
<keyword evidence="5" id="KW-0732">Signal</keyword>
<dbReference type="GO" id="GO:0005179">
    <property type="term" value="F:hormone activity"/>
    <property type="evidence" value="ECO:0007669"/>
    <property type="project" value="UniProtKB-KW"/>
</dbReference>
<dbReference type="EMBL" id="BLXT01000976">
    <property type="protein sequence ID" value="GFN82257.1"/>
    <property type="molecule type" value="Genomic_DNA"/>
</dbReference>
<dbReference type="InterPro" id="IPR004978">
    <property type="entry name" value="Stanniocalcin"/>
</dbReference>
<evidence type="ECO:0000256" key="4">
    <source>
        <dbReference type="ARBA" id="ARBA00023157"/>
    </source>
</evidence>
<evidence type="ECO:0000256" key="3">
    <source>
        <dbReference type="ARBA" id="ARBA00022702"/>
    </source>
</evidence>
<keyword evidence="4" id="KW-1015">Disulfide bond</keyword>
<dbReference type="GO" id="GO:0006874">
    <property type="term" value="P:intracellular calcium ion homeostasis"/>
    <property type="evidence" value="ECO:0007669"/>
    <property type="project" value="TreeGrafter"/>
</dbReference>
<accession>A0AAV3YIR3</accession>
<dbReference type="Pfam" id="PF03298">
    <property type="entry name" value="Stanniocalcin"/>
    <property type="match status" value="1"/>
</dbReference>
<reference evidence="6 7" key="1">
    <citation type="journal article" date="2021" name="Elife">
        <title>Chloroplast acquisition without the gene transfer in kleptoplastic sea slugs, Plakobranchus ocellatus.</title>
        <authorList>
            <person name="Maeda T."/>
            <person name="Takahashi S."/>
            <person name="Yoshida T."/>
            <person name="Shimamura S."/>
            <person name="Takaki Y."/>
            <person name="Nagai Y."/>
            <person name="Toyoda A."/>
            <person name="Suzuki Y."/>
            <person name="Arimoto A."/>
            <person name="Ishii H."/>
            <person name="Satoh N."/>
            <person name="Nishiyama T."/>
            <person name="Hasebe M."/>
            <person name="Maruyama T."/>
            <person name="Minagawa J."/>
            <person name="Obokata J."/>
            <person name="Shigenobu S."/>
        </authorList>
    </citation>
    <scope>NUCLEOTIDE SEQUENCE [LARGE SCALE GENOMIC DNA]</scope>
</reference>
<sequence>MDPCVIVTLTTCLLLLSSSAANGWLFWRSYPSARSRGMAVDPACLALAMEGSCDFYLCFEQRLECGKNWYNVKYGEPYCRDFKAYYNRFSETGQKFINASQVCISNELLNWYERSKIDCHDYTHFAFKALSRCYMKSGFCEAMRSDGINFATIFQPKHLFSRGALKIWREILRLTYFCEPQAVKDVVMTFYESIHD</sequence>
<organism evidence="6 7">
    <name type="scientific">Plakobranchus ocellatus</name>
    <dbReference type="NCBI Taxonomy" id="259542"/>
    <lineage>
        <taxon>Eukaryota</taxon>
        <taxon>Metazoa</taxon>
        <taxon>Spiralia</taxon>
        <taxon>Lophotrochozoa</taxon>
        <taxon>Mollusca</taxon>
        <taxon>Gastropoda</taxon>
        <taxon>Heterobranchia</taxon>
        <taxon>Euthyneura</taxon>
        <taxon>Panpulmonata</taxon>
        <taxon>Sacoglossa</taxon>
        <taxon>Placobranchoidea</taxon>
        <taxon>Plakobranchidae</taxon>
        <taxon>Plakobranchus</taxon>
    </lineage>
</organism>
<evidence type="ECO:0000256" key="2">
    <source>
        <dbReference type="ARBA" id="ARBA00011748"/>
    </source>
</evidence>
<evidence type="ECO:0000256" key="5">
    <source>
        <dbReference type="SAM" id="SignalP"/>
    </source>
</evidence>
<comment type="subunit">
    <text evidence="2">Homodimer; disulfide-linked.</text>
</comment>